<dbReference type="EMBL" id="VOAP01000016">
    <property type="protein sequence ID" value="TWO19843.1"/>
    <property type="molecule type" value="Genomic_DNA"/>
</dbReference>
<organism evidence="2 3">
    <name type="scientific">Campylobacter hyointestinalis</name>
    <dbReference type="NCBI Taxonomy" id="198"/>
    <lineage>
        <taxon>Bacteria</taxon>
        <taxon>Pseudomonadati</taxon>
        <taxon>Campylobacterota</taxon>
        <taxon>Epsilonproteobacteria</taxon>
        <taxon>Campylobacterales</taxon>
        <taxon>Campylobacteraceae</taxon>
        <taxon>Campylobacter</taxon>
    </lineage>
</organism>
<accession>A0A562XE20</accession>
<proteinExistence type="predicted"/>
<evidence type="ECO:0000256" key="1">
    <source>
        <dbReference type="SAM" id="MobiDB-lite"/>
    </source>
</evidence>
<dbReference type="Proteomes" id="UP000321812">
    <property type="component" value="Unassembled WGS sequence"/>
</dbReference>
<dbReference type="AlphaFoldDB" id="A0A562XE20"/>
<dbReference type="RefSeq" id="WP_147497453.1">
    <property type="nucleotide sequence ID" value="NZ_VOAP01000016.1"/>
</dbReference>
<name>A0A562XE20_CAMHY</name>
<evidence type="ECO:0000313" key="2">
    <source>
        <dbReference type="EMBL" id="TWO19843.1"/>
    </source>
</evidence>
<feature type="region of interest" description="Disordered" evidence="1">
    <location>
        <begin position="15"/>
        <end position="34"/>
    </location>
</feature>
<sequence length="74" mass="8979">MNDFFDSLKGIKDELIKEQKDNKPPKKPNLNRDEFKDIFTEPGEIEKLDAKERRLKDEFMEFIKYSDIKKIERD</sequence>
<protein>
    <submittedName>
        <fullName evidence="2">Uncharacterized protein</fullName>
    </submittedName>
</protein>
<reference evidence="2 3" key="1">
    <citation type="submission" date="2019-07" db="EMBL/GenBank/DDBJ databases">
        <title>Rapid identification of Enteric Bacteria from Whole Genome Sequences (WGS) using Average Nucleotide Identity (ANI).</title>
        <authorList>
            <person name="Lane C."/>
        </authorList>
    </citation>
    <scope>NUCLEOTIDE SEQUENCE [LARGE SCALE GENOMIC DNA]</scope>
    <source>
        <strain evidence="2 3">D2411</strain>
    </source>
</reference>
<gene>
    <name evidence="2" type="ORF">YZ82_07080</name>
</gene>
<evidence type="ECO:0000313" key="3">
    <source>
        <dbReference type="Proteomes" id="UP000321812"/>
    </source>
</evidence>
<comment type="caution">
    <text evidence="2">The sequence shown here is derived from an EMBL/GenBank/DDBJ whole genome shotgun (WGS) entry which is preliminary data.</text>
</comment>